<feature type="disulfide bond" evidence="1">
    <location>
        <begin position="103"/>
        <end position="112"/>
    </location>
</feature>
<dbReference type="OrthoDB" id="5953235at2759"/>
<dbReference type="SMART" id="SM00181">
    <property type="entry name" value="EGF"/>
    <property type="match status" value="3"/>
</dbReference>
<feature type="domain" description="EGF-like" evidence="4">
    <location>
        <begin position="76"/>
        <end position="113"/>
    </location>
</feature>
<keyword evidence="1" id="KW-0245">EGF-like domain</keyword>
<feature type="transmembrane region" description="Helical" evidence="2">
    <location>
        <begin position="194"/>
        <end position="216"/>
    </location>
</feature>
<keyword evidence="1" id="KW-1015">Disulfide bond</keyword>
<feature type="chain" id="PRO_5002344235" description="EGF-like domain-containing protein" evidence="3">
    <location>
        <begin position="27"/>
        <end position="236"/>
    </location>
</feature>
<dbReference type="EMBL" id="KQ001665">
    <property type="protein sequence ID" value="KJP88141.1"/>
    <property type="molecule type" value="Genomic_DNA"/>
</dbReference>
<feature type="disulfide bond" evidence="1">
    <location>
        <begin position="80"/>
        <end position="90"/>
    </location>
</feature>
<evidence type="ECO:0000259" key="4">
    <source>
        <dbReference type="PROSITE" id="PS50026"/>
    </source>
</evidence>
<dbReference type="InterPro" id="IPR000742">
    <property type="entry name" value="EGF"/>
</dbReference>
<keyword evidence="2" id="KW-0472">Membrane</keyword>
<dbReference type="Gene3D" id="2.10.25.10">
    <property type="entry name" value="Laminin"/>
    <property type="match status" value="2"/>
</dbReference>
<keyword evidence="2" id="KW-0812">Transmembrane</keyword>
<proteinExistence type="predicted"/>
<keyword evidence="3" id="KW-0732">Signal</keyword>
<dbReference type="Proteomes" id="UP000054561">
    <property type="component" value="Unassembled WGS sequence"/>
</dbReference>
<keyword evidence="2" id="KW-1133">Transmembrane helix</keyword>
<evidence type="ECO:0000313" key="6">
    <source>
        <dbReference type="Proteomes" id="UP000054561"/>
    </source>
</evidence>
<dbReference type="PROSITE" id="PS50026">
    <property type="entry name" value="EGF_3"/>
    <property type="match status" value="2"/>
</dbReference>
<keyword evidence="6" id="KW-1185">Reference proteome</keyword>
<feature type="domain" description="EGF-like" evidence="4">
    <location>
        <begin position="115"/>
        <end position="155"/>
    </location>
</feature>
<dbReference type="RefSeq" id="XP_012335312.1">
    <property type="nucleotide sequence ID" value="XM_012479889.1"/>
</dbReference>
<dbReference type="VEuPathDB" id="PlasmoDB:AK88_02258"/>
<evidence type="ECO:0000256" key="3">
    <source>
        <dbReference type="SAM" id="SignalP"/>
    </source>
</evidence>
<name>A0A0D9QR51_PLAFR</name>
<reference evidence="5 6" key="1">
    <citation type="submission" date="2014-03" db="EMBL/GenBank/DDBJ databases">
        <title>The Genome Sequence of Plasmodium fragile nilgiri.</title>
        <authorList>
            <consortium name="The Broad Institute Genomics Platform"/>
            <consortium name="The Broad Institute Genome Sequencing Center for Infectious Disease"/>
            <person name="Neafsey D."/>
            <person name="Duraisingh M."/>
            <person name="Young S.K."/>
            <person name="Zeng Q."/>
            <person name="Gargeya S."/>
            <person name="Abouelleil A."/>
            <person name="Alvarado L."/>
            <person name="Chapman S.B."/>
            <person name="Gainer-Dewar J."/>
            <person name="Goldberg J."/>
            <person name="Griggs A."/>
            <person name="Gujja S."/>
            <person name="Hansen M."/>
            <person name="Howarth C."/>
            <person name="Imamovic A."/>
            <person name="Larimer J."/>
            <person name="Pearson M."/>
            <person name="Poon T.W."/>
            <person name="Priest M."/>
            <person name="Roberts A."/>
            <person name="Saif S."/>
            <person name="Shea T."/>
            <person name="Sykes S."/>
            <person name="Wortman J."/>
            <person name="Nusbaum C."/>
            <person name="Birren B."/>
        </authorList>
    </citation>
    <scope>NUCLEOTIDE SEQUENCE [LARGE SCALE GENOMIC DNA]</scope>
    <source>
        <strain evidence="6">nilgiri</strain>
    </source>
</reference>
<accession>A0A0D9QR51</accession>
<comment type="caution">
    <text evidence="1">Lacks conserved residue(s) required for the propagation of feature annotation.</text>
</comment>
<dbReference type="AlphaFoldDB" id="A0A0D9QR51"/>
<dbReference type="SUPFAM" id="SSF57196">
    <property type="entry name" value="EGF/Laminin"/>
    <property type="match status" value="2"/>
</dbReference>
<gene>
    <name evidence="5" type="ORF">AK88_02258</name>
</gene>
<evidence type="ECO:0000313" key="5">
    <source>
        <dbReference type="EMBL" id="KJP88141.1"/>
    </source>
</evidence>
<dbReference type="PROSITE" id="PS00022">
    <property type="entry name" value="EGF_1"/>
    <property type="match status" value="1"/>
</dbReference>
<dbReference type="OMA" id="FLCCCNV"/>
<evidence type="ECO:0000256" key="1">
    <source>
        <dbReference type="PROSITE-ProRule" id="PRU00076"/>
    </source>
</evidence>
<evidence type="ECO:0000256" key="2">
    <source>
        <dbReference type="SAM" id="Phobius"/>
    </source>
</evidence>
<dbReference type="GeneID" id="24267572"/>
<protein>
    <recommendedName>
        <fullName evidence="4">EGF-like domain-containing protein</fullName>
    </recommendedName>
</protein>
<sequence length="236" mass="26726">MAPLPSWVITILLLFCVHNIIGTVNCLKCEDNHKCKNACFVLDDNKQVCLCNPNEKGVHCTKKWNMCDQDCNIRGTDESCSIALCRRGKCIPIDKKPYYTCDCGDLYTGKNCEIENNPCSSPETNPCLNGTCLFIIKLNRVICKCHNGWTQKDKQSSSMLNWGNEKIEVPPPCDVPITRGLTKYVVYHTPVAYAMWWIIYVISVLVLFLCCCNVCLDFFSNSLLSYFTLFGGKKKD</sequence>
<feature type="signal peptide" evidence="3">
    <location>
        <begin position="1"/>
        <end position="26"/>
    </location>
</feature>
<organism evidence="5 6">
    <name type="scientific">Plasmodium fragile</name>
    <dbReference type="NCBI Taxonomy" id="5857"/>
    <lineage>
        <taxon>Eukaryota</taxon>
        <taxon>Sar</taxon>
        <taxon>Alveolata</taxon>
        <taxon>Apicomplexa</taxon>
        <taxon>Aconoidasida</taxon>
        <taxon>Haemosporida</taxon>
        <taxon>Plasmodiidae</taxon>
        <taxon>Plasmodium</taxon>
        <taxon>Plasmodium (Plasmodium)</taxon>
    </lineage>
</organism>